<sequence>MQRLHDLSAKYDHRIGIVVVIGLASLWRRAMRTDAWQPTHRHHKGALYRVIGPAILEADQSNVMIYDDADGTVWVRPTDEFGDGRFSPL</sequence>
<evidence type="ECO:0000259" key="1">
    <source>
        <dbReference type="Pfam" id="PF07866"/>
    </source>
</evidence>
<dbReference type="InterPro" id="IPR037135">
    <property type="entry name" value="DUF1653-like_dom_sf"/>
</dbReference>
<dbReference type="AlphaFoldDB" id="M9R7F9"/>
<dbReference type="EMBL" id="CP003740">
    <property type="protein sequence ID" value="AGI67703.1"/>
    <property type="molecule type" value="Genomic_DNA"/>
</dbReference>
<evidence type="ECO:0000313" key="2">
    <source>
        <dbReference type="EMBL" id="AGI67703.1"/>
    </source>
</evidence>
<dbReference type="eggNOG" id="ENOG5033EZ4">
    <property type="taxonomic scope" value="Bacteria"/>
</dbReference>
<organism evidence="2 3">
    <name type="scientific">Octadecabacter antarcticus 307</name>
    <dbReference type="NCBI Taxonomy" id="391626"/>
    <lineage>
        <taxon>Bacteria</taxon>
        <taxon>Pseudomonadati</taxon>
        <taxon>Pseudomonadota</taxon>
        <taxon>Alphaproteobacteria</taxon>
        <taxon>Rhodobacterales</taxon>
        <taxon>Roseobacteraceae</taxon>
        <taxon>Octadecabacter</taxon>
    </lineage>
</organism>
<dbReference type="HOGENOM" id="CLU_2451713_0_0_5"/>
<protein>
    <submittedName>
        <fullName evidence="2">Putative DUF1653 family protein</fullName>
    </submittedName>
</protein>
<dbReference type="KEGG" id="oat:OAN307_c20710"/>
<evidence type="ECO:0000313" key="3">
    <source>
        <dbReference type="Proteomes" id="UP000005307"/>
    </source>
</evidence>
<dbReference type="RefSeq" id="WP_015499726.1">
    <property type="nucleotide sequence ID" value="NC_020911.1"/>
</dbReference>
<dbReference type="InterPro" id="IPR023387">
    <property type="entry name" value="DUF1653-like_dom"/>
</dbReference>
<reference evidence="2 3" key="1">
    <citation type="journal article" date="2013" name="PLoS ONE">
        <title>Poles Apart: Arctic and Antarctic Octadecabacter strains Share High Genome Plasticity and a New Type of Xanthorhodopsin.</title>
        <authorList>
            <person name="Vollmers J."/>
            <person name="Voget S."/>
            <person name="Dietrich S."/>
            <person name="Gollnow K."/>
            <person name="Smits M."/>
            <person name="Meyer K."/>
            <person name="Brinkhoff T."/>
            <person name="Simon M."/>
            <person name="Daniel R."/>
        </authorList>
    </citation>
    <scope>NUCLEOTIDE SEQUENCE [LARGE SCALE GENOMIC DNA]</scope>
    <source>
        <strain evidence="2 3">307</strain>
    </source>
</reference>
<dbReference type="Pfam" id="PF07866">
    <property type="entry name" value="DUF1653"/>
    <property type="match status" value="1"/>
</dbReference>
<dbReference type="Proteomes" id="UP000005307">
    <property type="component" value="Chromosome"/>
</dbReference>
<name>M9R7F9_9RHOB</name>
<gene>
    <name evidence="2" type="ORF">OAN307_c20710</name>
</gene>
<dbReference type="Gene3D" id="2.30.30.320">
    <property type="entry name" value="DUF1653-like domain"/>
    <property type="match status" value="1"/>
</dbReference>
<keyword evidence="3" id="KW-1185">Reference proteome</keyword>
<feature type="domain" description="DUF1653" evidence="1">
    <location>
        <begin position="39"/>
        <end position="81"/>
    </location>
</feature>
<accession>M9R7F9</accession>
<proteinExistence type="predicted"/>